<proteinExistence type="predicted"/>
<feature type="chain" id="PRO_5046318363" evidence="1">
    <location>
        <begin position="31"/>
        <end position="431"/>
    </location>
</feature>
<protein>
    <submittedName>
        <fullName evidence="2">Uncharacterized protein</fullName>
    </submittedName>
</protein>
<name>A0ABV2TBL6_9BACT</name>
<comment type="caution">
    <text evidence="2">The sequence shown here is derived from an EMBL/GenBank/DDBJ whole genome shotgun (WGS) entry which is preliminary data.</text>
</comment>
<evidence type="ECO:0000256" key="1">
    <source>
        <dbReference type="SAM" id="SignalP"/>
    </source>
</evidence>
<accession>A0ABV2TBL6</accession>
<dbReference type="RefSeq" id="WP_354662603.1">
    <property type="nucleotide sequence ID" value="NZ_JBEXAC010000002.1"/>
</dbReference>
<feature type="signal peptide" evidence="1">
    <location>
        <begin position="1"/>
        <end position="30"/>
    </location>
</feature>
<dbReference type="Proteomes" id="UP001549749">
    <property type="component" value="Unassembled WGS sequence"/>
</dbReference>
<keyword evidence="3" id="KW-1185">Reference proteome</keyword>
<dbReference type="SUPFAM" id="SSF51445">
    <property type="entry name" value="(Trans)glycosidases"/>
    <property type="match status" value="1"/>
</dbReference>
<reference evidence="2 3" key="1">
    <citation type="submission" date="2024-06" db="EMBL/GenBank/DDBJ databases">
        <title>Chitinophaga defluvii sp. nov., isolated from municipal sewage.</title>
        <authorList>
            <person name="Zhang L."/>
        </authorList>
    </citation>
    <scope>NUCLEOTIDE SEQUENCE [LARGE SCALE GENOMIC DNA]</scope>
    <source>
        <strain evidence="2 3">H8</strain>
    </source>
</reference>
<evidence type="ECO:0000313" key="2">
    <source>
        <dbReference type="EMBL" id="MET7000042.1"/>
    </source>
</evidence>
<dbReference type="Gene3D" id="3.20.20.80">
    <property type="entry name" value="Glycosidases"/>
    <property type="match status" value="1"/>
</dbReference>
<gene>
    <name evidence="2" type="ORF">ABR189_21815</name>
</gene>
<dbReference type="EMBL" id="JBEXAC010000002">
    <property type="protein sequence ID" value="MET7000042.1"/>
    <property type="molecule type" value="Genomic_DNA"/>
</dbReference>
<evidence type="ECO:0000313" key="3">
    <source>
        <dbReference type="Proteomes" id="UP001549749"/>
    </source>
</evidence>
<keyword evidence="1" id="KW-0732">Signal</keyword>
<dbReference type="InterPro" id="IPR017853">
    <property type="entry name" value="GH"/>
</dbReference>
<organism evidence="2 3">
    <name type="scientific">Chitinophaga defluvii</name>
    <dbReference type="NCBI Taxonomy" id="3163343"/>
    <lineage>
        <taxon>Bacteria</taxon>
        <taxon>Pseudomonadati</taxon>
        <taxon>Bacteroidota</taxon>
        <taxon>Chitinophagia</taxon>
        <taxon>Chitinophagales</taxon>
        <taxon>Chitinophagaceae</taxon>
        <taxon>Chitinophaga</taxon>
    </lineage>
</organism>
<sequence length="431" mass="48112">MMINNRFAGKVIGAWCLMQLLTAGSNPVSANTVTDRVAIDSLNPNELLIGIFYGPLKSITTEAQFRDIKAAHVDYIQYIGDADRPGQEGIQRNREILDLSHRAGLYYYPSDKRVRGTAAEVVAMVNDYKDHPATAGFVIQDEPGPEALDWPADTYKKILALAPGKVPYVNLLPDWAVPNYEKGYVEKWVEKAGPENLQYLSFDNYPLRADGSFGGTYFNNLEIIRRAGLKYGVKTSCYLQSMGILGAYRRPTVAELRYSAYSALSYGIKNAVWFTYCTPVNQPVEKFTSAIIDSTGLKTDLYEPFQQLNKDLKQLGVTLIKLDATEVYHSGSQEGTGILRLPENFFLQPQDTTQDLIVSHMVNRDNGKDYVMVVNKSFTKTAAVNFRISKPAKKILQVAVTGKMQPTDYKRKKGSFSASFLPGEGKLFLLE</sequence>